<protein>
    <submittedName>
        <fullName evidence="4">Uncharacterized protein</fullName>
    </submittedName>
</protein>
<keyword evidence="3" id="KW-0732">Signal</keyword>
<evidence type="ECO:0000256" key="1">
    <source>
        <dbReference type="SAM" id="MobiDB-lite"/>
    </source>
</evidence>
<dbReference type="Proteomes" id="UP000799118">
    <property type="component" value="Unassembled WGS sequence"/>
</dbReference>
<dbReference type="AlphaFoldDB" id="A0A6A4HHX9"/>
<evidence type="ECO:0000256" key="3">
    <source>
        <dbReference type="SAM" id="SignalP"/>
    </source>
</evidence>
<dbReference type="EMBL" id="ML769500">
    <property type="protein sequence ID" value="KAE9397260.1"/>
    <property type="molecule type" value="Genomic_DNA"/>
</dbReference>
<proteinExistence type="predicted"/>
<feature type="transmembrane region" description="Helical" evidence="2">
    <location>
        <begin position="39"/>
        <end position="61"/>
    </location>
</feature>
<evidence type="ECO:0000313" key="4">
    <source>
        <dbReference type="EMBL" id="KAE9397260.1"/>
    </source>
</evidence>
<feature type="region of interest" description="Disordered" evidence="1">
    <location>
        <begin position="101"/>
        <end position="130"/>
    </location>
</feature>
<organism evidence="4 5">
    <name type="scientific">Gymnopus androsaceus JB14</name>
    <dbReference type="NCBI Taxonomy" id="1447944"/>
    <lineage>
        <taxon>Eukaryota</taxon>
        <taxon>Fungi</taxon>
        <taxon>Dikarya</taxon>
        <taxon>Basidiomycota</taxon>
        <taxon>Agaricomycotina</taxon>
        <taxon>Agaricomycetes</taxon>
        <taxon>Agaricomycetidae</taxon>
        <taxon>Agaricales</taxon>
        <taxon>Marasmiineae</taxon>
        <taxon>Omphalotaceae</taxon>
        <taxon>Gymnopus</taxon>
    </lineage>
</organism>
<evidence type="ECO:0000256" key="2">
    <source>
        <dbReference type="SAM" id="Phobius"/>
    </source>
</evidence>
<keyword evidence="2" id="KW-0472">Membrane</keyword>
<keyword evidence="5" id="KW-1185">Reference proteome</keyword>
<gene>
    <name evidence="4" type="ORF">BT96DRAFT_995979</name>
</gene>
<reference evidence="4" key="1">
    <citation type="journal article" date="2019" name="Environ. Microbiol.">
        <title>Fungal ecological strategies reflected in gene transcription - a case study of two litter decomposers.</title>
        <authorList>
            <person name="Barbi F."/>
            <person name="Kohler A."/>
            <person name="Barry K."/>
            <person name="Baskaran P."/>
            <person name="Daum C."/>
            <person name="Fauchery L."/>
            <person name="Ihrmark K."/>
            <person name="Kuo A."/>
            <person name="LaButti K."/>
            <person name="Lipzen A."/>
            <person name="Morin E."/>
            <person name="Grigoriev I.V."/>
            <person name="Henrissat B."/>
            <person name="Lindahl B."/>
            <person name="Martin F."/>
        </authorList>
    </citation>
    <scope>NUCLEOTIDE SEQUENCE</scope>
    <source>
        <strain evidence="4">JB14</strain>
    </source>
</reference>
<keyword evidence="2" id="KW-1133">Transmembrane helix</keyword>
<feature type="chain" id="PRO_5025362453" evidence="3">
    <location>
        <begin position="21"/>
        <end position="159"/>
    </location>
</feature>
<accession>A0A6A4HHX9</accession>
<keyword evidence="2" id="KW-0812">Transmembrane</keyword>
<name>A0A6A4HHX9_9AGAR</name>
<feature type="signal peptide" evidence="3">
    <location>
        <begin position="1"/>
        <end position="20"/>
    </location>
</feature>
<evidence type="ECO:0000313" key="5">
    <source>
        <dbReference type="Proteomes" id="UP000799118"/>
    </source>
</evidence>
<sequence length="159" mass="16897">MSGLHLVTFVSLACVHSAWSQCNSEFEECSSSTSNGPSTGVIVGIVIAVVGLFAVVSSAFIHSRRQRIRNSTFQGTNAPPPASTNVATRNELTQPEAIHQTHHNSSMHHHLAHHHQHHAHHQHALHTAHHHHNIAIQNQAMNTGSGGFGGVGGGGFSGC</sequence>